<dbReference type="Pfam" id="PF00264">
    <property type="entry name" value="Tyrosinase"/>
    <property type="match status" value="1"/>
</dbReference>
<dbReference type="SUPFAM" id="SSF48056">
    <property type="entry name" value="Di-copper centre-containing domain"/>
    <property type="match status" value="1"/>
</dbReference>
<dbReference type="PANTHER" id="PTHR12949:SF0">
    <property type="entry name" value="DNA-DIRECTED RNA POLYMERASE III SUBUNIT RPC3"/>
    <property type="match status" value="1"/>
</dbReference>
<feature type="domain" description="RNA polymerase III subunit RPC82-related helix-turn-helix" evidence="8">
    <location>
        <begin position="431"/>
        <end position="487"/>
    </location>
</feature>
<evidence type="ECO:0000256" key="6">
    <source>
        <dbReference type="SAM" id="SignalP"/>
    </source>
</evidence>
<sequence length="957" mass="108997">MIVVSMLCLVLSVRFGTGGELDDCYNQYPSIRGRMTWEQYMLQCLKKRQYYALSGEREPFLEESSFFTDKQLKYLHSFDDDLSSMVPLSAAVRREYRDMDQKDRNAFHRSLRQLNTDKVDGVSKYDLFSRLHNVDLSPASHVGPAVLPWHREYLRRFEAALRRVDPAVSLPYWDPTIEVMLENCSESTLWSNELMGSCCGSDTNSSLTNHALFSSTEPLKFKRDLAKHGNMAFTDALLSEMANYNSLAEFGICRNVKFEKALRKTREWIGGDMEHLKSAGKDPLFYMFLAYVDYRFEDWRQKHLHAGYPADHDACTMFHFGDTPMFPFSPLKNKDGLSDAYTKYYRYAKPPECKMKALTCSSPHLACDVEFMRCAPRLVPRAACKQRPRGEDPCYNSMAWFNAGDLNARQSFVSTMSLTITESLLEFSVGIVGKYFGPLCSSIVEELLTPLSGSNTLKGLIRATGFKAHETRTALGVLLQHDIVDFSCDESGVVYYRASMEQIIRMVRRGVYLTTTRNLFGDMASALMEEILLAGKLNHIVCVEKAHERVLGLGLSSNIADMQDTFRRLVGSHLVRRCPFVDRRTSDTSEVPVFHRLLDEYPVPNFDLPTNGETSQDDYLWSVNFTLLDQYRRYEMLINFFEARFGKRAGEVISAIVQIDDFSPTKVRRSREVRLSNLVTSLPKSIGLNFRSLMLLFSLFAKDPTNVVSEKPDPGEAIFVIEYDKIYTVMSIAEIEKTIRNTVGSPAVRLFNILNVNGEMTEDELEKVALLDSKDCKESLHLSVQSKFIFLCESSKGVDFASGKITYVLLVNIGDTILHLIDVGCKAIKNAVERRILENEANRELIARENKYVRVCQRIKAEYAAEPEMIEQHLHEVAEAYITNAEKQLLAKHRKRLEAFDALSEDSVTTSDASFEPEIPLESPTCKRLVCCLLALLLSVDGVRQRLRCEVNWLTIV</sequence>
<dbReference type="InterPro" id="IPR055207">
    <property type="entry name" value="POLR3C_WHD"/>
</dbReference>
<feature type="signal peptide" evidence="6">
    <location>
        <begin position="1"/>
        <end position="18"/>
    </location>
</feature>
<dbReference type="Gene3D" id="1.10.1280.10">
    <property type="entry name" value="Di-copper center containing domain from catechol oxidase"/>
    <property type="match status" value="1"/>
</dbReference>
<evidence type="ECO:0000256" key="2">
    <source>
        <dbReference type="ARBA" id="ARBA00022478"/>
    </source>
</evidence>
<dbReference type="PRINTS" id="PR00092">
    <property type="entry name" value="TYROSINASE"/>
</dbReference>
<keyword evidence="3 5" id="KW-0804">Transcription</keyword>
<feature type="domain" description="Tyrosinase copper-binding" evidence="7">
    <location>
        <begin position="123"/>
        <end position="302"/>
    </location>
</feature>
<protein>
    <recommendedName>
        <fullName evidence="5">DNA-directed RNA polymerase III subunit RPC3</fullName>
        <shortName evidence="5">RNA polymerase III subunit C3</shortName>
    </recommendedName>
</protein>
<dbReference type="Pfam" id="PF08221">
    <property type="entry name" value="HTH_9"/>
    <property type="match status" value="1"/>
</dbReference>
<dbReference type="GO" id="GO:0005666">
    <property type="term" value="C:RNA polymerase III complex"/>
    <property type="evidence" value="ECO:0007669"/>
    <property type="project" value="UniProtKB-UniRule"/>
</dbReference>
<evidence type="ECO:0000256" key="5">
    <source>
        <dbReference type="RuleBase" id="RU367076"/>
    </source>
</evidence>
<dbReference type="InterPro" id="IPR002227">
    <property type="entry name" value="Tyrosinase_Cu-bd"/>
</dbReference>
<feature type="chain" id="PRO_5024347495" description="DNA-directed RNA polymerase III subunit RPC3" evidence="6">
    <location>
        <begin position="19"/>
        <end position="957"/>
    </location>
</feature>
<evidence type="ECO:0000313" key="10">
    <source>
        <dbReference type="Proteomes" id="UP000046395"/>
    </source>
</evidence>
<keyword evidence="4 5" id="KW-0539">Nucleus</keyword>
<accession>A0A5S6QUR5</accession>
<reference evidence="11" key="1">
    <citation type="submission" date="2019-12" db="UniProtKB">
        <authorList>
            <consortium name="WormBaseParasite"/>
        </authorList>
    </citation>
    <scope>IDENTIFICATION</scope>
</reference>
<evidence type="ECO:0000259" key="7">
    <source>
        <dbReference type="Pfam" id="PF00264"/>
    </source>
</evidence>
<keyword evidence="10" id="KW-1185">Reference proteome</keyword>
<dbReference type="WBParaSite" id="TMUE_3000010868.1">
    <property type="protein sequence ID" value="TMUE_3000010868.1"/>
    <property type="gene ID" value="WBGene00287143"/>
</dbReference>
<comment type="function">
    <text evidence="5">DNA-dependent RNA polymerase catalyzes the transcription of DNA into RNA using the four ribonucleoside triphosphates as substrates. Specific core component of RNA polymerase III which synthesizes small RNAs, such as 5S rRNA and tRNAs.</text>
</comment>
<proteinExistence type="inferred from homology"/>
<dbReference type="InterPro" id="IPR039748">
    <property type="entry name" value="RPC3"/>
</dbReference>
<dbReference type="AlphaFoldDB" id="A0A5S6QUR5"/>
<dbReference type="InterPro" id="IPR036388">
    <property type="entry name" value="WH-like_DNA-bd_sf"/>
</dbReference>
<comment type="subcellular location">
    <subcellularLocation>
        <location evidence="1 5">Nucleus</location>
    </subcellularLocation>
</comment>
<evidence type="ECO:0000256" key="1">
    <source>
        <dbReference type="ARBA" id="ARBA00004123"/>
    </source>
</evidence>
<evidence type="ECO:0000313" key="11">
    <source>
        <dbReference type="WBParaSite" id="TMUE_3000010868.1"/>
    </source>
</evidence>
<organism evidence="10 11">
    <name type="scientific">Trichuris muris</name>
    <name type="common">Mouse whipworm</name>
    <dbReference type="NCBI Taxonomy" id="70415"/>
    <lineage>
        <taxon>Eukaryota</taxon>
        <taxon>Metazoa</taxon>
        <taxon>Ecdysozoa</taxon>
        <taxon>Nematoda</taxon>
        <taxon>Enoplea</taxon>
        <taxon>Dorylaimia</taxon>
        <taxon>Trichinellida</taxon>
        <taxon>Trichuridae</taxon>
        <taxon>Trichuris</taxon>
    </lineage>
</organism>
<feature type="domain" description="DNA-directed RNA polymerase III subunit RPC3 winged-helix" evidence="9">
    <location>
        <begin position="735"/>
        <end position="808"/>
    </location>
</feature>
<evidence type="ECO:0000259" key="9">
    <source>
        <dbReference type="Pfam" id="PF22536"/>
    </source>
</evidence>
<keyword evidence="6" id="KW-0732">Signal</keyword>
<dbReference type="GO" id="GO:0003697">
    <property type="term" value="F:single-stranded DNA binding"/>
    <property type="evidence" value="ECO:0007669"/>
    <property type="project" value="UniProtKB-UniRule"/>
</dbReference>
<name>A0A5S6QUR5_TRIMR</name>
<dbReference type="Pfam" id="PF22536">
    <property type="entry name" value="WHD_POLR3C"/>
    <property type="match status" value="1"/>
</dbReference>
<dbReference type="STRING" id="70415.A0A5S6QUR5"/>
<dbReference type="InterPro" id="IPR013197">
    <property type="entry name" value="RNA_pol_III_RPC82-rel_HTH"/>
</dbReference>
<dbReference type="Proteomes" id="UP000046395">
    <property type="component" value="Unassembled WGS sequence"/>
</dbReference>
<evidence type="ECO:0000259" key="8">
    <source>
        <dbReference type="Pfam" id="PF08221"/>
    </source>
</evidence>
<evidence type="ECO:0000256" key="4">
    <source>
        <dbReference type="ARBA" id="ARBA00023242"/>
    </source>
</evidence>
<dbReference type="InterPro" id="IPR008922">
    <property type="entry name" value="Di-copper_centre_dom_sf"/>
</dbReference>
<dbReference type="GO" id="GO:0016491">
    <property type="term" value="F:oxidoreductase activity"/>
    <property type="evidence" value="ECO:0007669"/>
    <property type="project" value="InterPro"/>
</dbReference>
<keyword evidence="2 5" id="KW-0240">DNA-directed RNA polymerase</keyword>
<comment type="subunit">
    <text evidence="5">Component of the RNA polymerase III (Pol III) complex consisting of 17 subunits.</text>
</comment>
<evidence type="ECO:0000256" key="3">
    <source>
        <dbReference type="ARBA" id="ARBA00023163"/>
    </source>
</evidence>
<dbReference type="PANTHER" id="PTHR12949">
    <property type="entry name" value="RNA POLYMERASE III DNA DIRECTED -RELATED"/>
    <property type="match status" value="1"/>
</dbReference>
<dbReference type="Gene3D" id="1.10.10.10">
    <property type="entry name" value="Winged helix-like DNA-binding domain superfamily/Winged helix DNA-binding domain"/>
    <property type="match status" value="4"/>
</dbReference>
<comment type="similarity">
    <text evidence="5">Belongs to the eukaryotic RPC3/POLR3C RNA polymerase subunit family.</text>
</comment>
<dbReference type="Gene3D" id="6.10.140.1450">
    <property type="match status" value="1"/>
</dbReference>